<comment type="similarity">
    <text evidence="1 2">Belongs to the cytochrome P450 family.</text>
</comment>
<keyword evidence="2" id="KW-0503">Monooxygenase</keyword>
<dbReference type="InterPro" id="IPR001128">
    <property type="entry name" value="Cyt_P450"/>
</dbReference>
<accession>A0A7D4TFN1</accession>
<dbReference type="GO" id="GO:0004497">
    <property type="term" value="F:monooxygenase activity"/>
    <property type="evidence" value="ECO:0007669"/>
    <property type="project" value="UniProtKB-KW"/>
</dbReference>
<reference evidence="3 4" key="1">
    <citation type="submission" date="2020-05" db="EMBL/GenBank/DDBJ databases">
        <title>Strain PA2F3 complete genome.</title>
        <authorList>
            <person name="Kim Y.-S."/>
            <person name="Kim S.-J."/>
            <person name="Jung H.-k."/>
            <person name="Kim S.-E."/>
            <person name="Kim K.-H."/>
        </authorList>
    </citation>
    <scope>NUCLEOTIDE SEQUENCE [LARGE SCALE GENOMIC DNA]</scope>
    <source>
        <strain evidence="3 4">PA2F3</strain>
    </source>
</reference>
<evidence type="ECO:0000256" key="1">
    <source>
        <dbReference type="ARBA" id="ARBA00010617"/>
    </source>
</evidence>
<keyword evidence="2" id="KW-0408">Iron</keyword>
<dbReference type="Gene3D" id="1.10.630.10">
    <property type="entry name" value="Cytochrome P450"/>
    <property type="match status" value="1"/>
</dbReference>
<evidence type="ECO:0000256" key="2">
    <source>
        <dbReference type="RuleBase" id="RU000461"/>
    </source>
</evidence>
<dbReference type="PANTHER" id="PTHR46696">
    <property type="entry name" value="P450, PUTATIVE (EUROFUNG)-RELATED"/>
    <property type="match status" value="1"/>
</dbReference>
<dbReference type="PRINTS" id="PR00359">
    <property type="entry name" value="BP450"/>
</dbReference>
<dbReference type="PROSITE" id="PS00086">
    <property type="entry name" value="CYTOCHROME_P450"/>
    <property type="match status" value="1"/>
</dbReference>
<organism evidence="3 4">
    <name type="scientific">Microbacterium hominis</name>
    <dbReference type="NCBI Taxonomy" id="162426"/>
    <lineage>
        <taxon>Bacteria</taxon>
        <taxon>Bacillati</taxon>
        <taxon>Actinomycetota</taxon>
        <taxon>Actinomycetes</taxon>
        <taxon>Micrococcales</taxon>
        <taxon>Microbacteriaceae</taxon>
        <taxon>Microbacterium</taxon>
    </lineage>
</organism>
<gene>
    <name evidence="3" type="ORF">HQM25_04290</name>
</gene>
<protein>
    <submittedName>
        <fullName evidence="3">Cytochrome P450</fullName>
    </submittedName>
</protein>
<dbReference type="InterPro" id="IPR017972">
    <property type="entry name" value="Cyt_P450_CS"/>
</dbReference>
<evidence type="ECO:0000313" key="3">
    <source>
        <dbReference type="EMBL" id="QKJ18681.1"/>
    </source>
</evidence>
<keyword evidence="2" id="KW-0560">Oxidoreductase</keyword>
<keyword evidence="2" id="KW-0479">Metal-binding</keyword>
<dbReference type="Proteomes" id="UP000502498">
    <property type="component" value="Chromosome"/>
</dbReference>
<dbReference type="AlphaFoldDB" id="A0A7D4TFN1"/>
<dbReference type="Pfam" id="PF00067">
    <property type="entry name" value="p450"/>
    <property type="match status" value="1"/>
</dbReference>
<dbReference type="RefSeq" id="WP_172989122.1">
    <property type="nucleotide sequence ID" value="NZ_CP054038.1"/>
</dbReference>
<keyword evidence="2" id="KW-0349">Heme</keyword>
<evidence type="ECO:0000313" key="4">
    <source>
        <dbReference type="Proteomes" id="UP000502498"/>
    </source>
</evidence>
<dbReference type="SUPFAM" id="SSF48264">
    <property type="entry name" value="Cytochrome P450"/>
    <property type="match status" value="1"/>
</dbReference>
<dbReference type="GO" id="GO:0005506">
    <property type="term" value="F:iron ion binding"/>
    <property type="evidence" value="ECO:0007669"/>
    <property type="project" value="InterPro"/>
</dbReference>
<name>A0A7D4TFN1_9MICO</name>
<dbReference type="EMBL" id="CP054038">
    <property type="protein sequence ID" value="QKJ18681.1"/>
    <property type="molecule type" value="Genomic_DNA"/>
</dbReference>
<dbReference type="InterPro" id="IPR002397">
    <property type="entry name" value="Cyt_P450_B"/>
</dbReference>
<dbReference type="PANTHER" id="PTHR46696:SF6">
    <property type="entry name" value="P450, PUTATIVE (EUROFUNG)-RELATED"/>
    <property type="match status" value="1"/>
</dbReference>
<dbReference type="GO" id="GO:0020037">
    <property type="term" value="F:heme binding"/>
    <property type="evidence" value="ECO:0007669"/>
    <property type="project" value="InterPro"/>
</dbReference>
<proteinExistence type="inferred from homology"/>
<dbReference type="InterPro" id="IPR036396">
    <property type="entry name" value="Cyt_P450_sf"/>
</dbReference>
<dbReference type="GO" id="GO:0016705">
    <property type="term" value="F:oxidoreductase activity, acting on paired donors, with incorporation or reduction of molecular oxygen"/>
    <property type="evidence" value="ECO:0007669"/>
    <property type="project" value="InterPro"/>
</dbReference>
<sequence>MEPIADTAQHPLHPARDGAGRLLLTRHAEVVAAAVDPTLFSSAVSAHLQVPNGLDGDGHAAVRRALDPFFAPDALAPLVAQLARVAGELVARQSAHDAHFDAVADLGARFAVRGQALWLGWPEAIDDILLQWVADSRAAARGGDRTALAAAAERFDAIVRGILDDRRATPARDDVTGRLMAVRLDGGRRFTDAELVSVLRNWTGGDLSSLALCAGVIVHWLAAHPDEQRALAEAPDEELDAAIDEILRIDDPFVSNRRVATRDTVVGGCPVAAGEHVVLHWRHANRDPDAVPEPTVFRPAANAAANLVWGIGPHACPGRPLATAELRVLVRALLRAGTIIPEGEAVREIAPVAGFRTVPVRIVPHG</sequence>